<dbReference type="AlphaFoldDB" id="A0A699TI46"/>
<sequence>MAALIKRKKQALVEKLAKERRNRPMTQSTEAPSPYVPDVPQLPVVSSPPSSGTRRKSLGRKHLPKPKSTL</sequence>
<reference evidence="2" key="1">
    <citation type="journal article" date="2019" name="Sci. Rep.">
        <title>Draft genome of Tanacetum cinerariifolium, the natural source of mosquito coil.</title>
        <authorList>
            <person name="Yamashiro T."/>
            <person name="Shiraishi A."/>
            <person name="Satake H."/>
            <person name="Nakayama K."/>
        </authorList>
    </citation>
    <scope>NUCLEOTIDE SEQUENCE</scope>
</reference>
<proteinExistence type="predicted"/>
<organism evidence="2">
    <name type="scientific">Tanacetum cinerariifolium</name>
    <name type="common">Dalmatian daisy</name>
    <name type="synonym">Chrysanthemum cinerariifolium</name>
    <dbReference type="NCBI Taxonomy" id="118510"/>
    <lineage>
        <taxon>Eukaryota</taxon>
        <taxon>Viridiplantae</taxon>
        <taxon>Streptophyta</taxon>
        <taxon>Embryophyta</taxon>
        <taxon>Tracheophyta</taxon>
        <taxon>Spermatophyta</taxon>
        <taxon>Magnoliopsida</taxon>
        <taxon>eudicotyledons</taxon>
        <taxon>Gunneridae</taxon>
        <taxon>Pentapetalae</taxon>
        <taxon>asterids</taxon>
        <taxon>campanulids</taxon>
        <taxon>Asterales</taxon>
        <taxon>Asteraceae</taxon>
        <taxon>Asteroideae</taxon>
        <taxon>Anthemideae</taxon>
        <taxon>Anthemidinae</taxon>
        <taxon>Tanacetum</taxon>
    </lineage>
</organism>
<evidence type="ECO:0000313" key="2">
    <source>
        <dbReference type="EMBL" id="GFD07954.1"/>
    </source>
</evidence>
<comment type="caution">
    <text evidence="2">The sequence shown here is derived from an EMBL/GenBank/DDBJ whole genome shotgun (WGS) entry which is preliminary data.</text>
</comment>
<feature type="compositionally biased region" description="Low complexity" evidence="1">
    <location>
        <begin position="36"/>
        <end position="51"/>
    </location>
</feature>
<name>A0A699TI46_TANCI</name>
<accession>A0A699TI46</accession>
<dbReference type="EMBL" id="BKCJ011234942">
    <property type="protein sequence ID" value="GFD07954.1"/>
    <property type="molecule type" value="Genomic_DNA"/>
</dbReference>
<protein>
    <submittedName>
        <fullName evidence="2">Uncharacterized protein</fullName>
    </submittedName>
</protein>
<gene>
    <name evidence="2" type="ORF">Tci_879923</name>
</gene>
<feature type="compositionally biased region" description="Basic residues" evidence="1">
    <location>
        <begin position="53"/>
        <end position="70"/>
    </location>
</feature>
<evidence type="ECO:0000256" key="1">
    <source>
        <dbReference type="SAM" id="MobiDB-lite"/>
    </source>
</evidence>
<feature type="region of interest" description="Disordered" evidence="1">
    <location>
        <begin position="17"/>
        <end position="70"/>
    </location>
</feature>